<dbReference type="EMBL" id="KZ678138">
    <property type="protein sequence ID" value="PSN64283.1"/>
    <property type="molecule type" value="Genomic_DNA"/>
</dbReference>
<dbReference type="OrthoDB" id="5371646at2759"/>
<name>A0A2T2NFR7_CORCC</name>
<sequence length="145" mass="15398">MANTEKQPKGSGAGWSDGERFGYLLALFDATVASGAKIDYANAPRPEGRSAIACQRMIERLRASYKAELEAVKNGQSTANTSPGSKRKAKAAHEGDVDADGSPKKRGRGRPKKKTAAEIKAEAEANAESEMDPVKAEVMDGDDET</sequence>
<evidence type="ECO:0000313" key="2">
    <source>
        <dbReference type="EMBL" id="PSN64283.1"/>
    </source>
</evidence>
<accession>A0A2T2NFR7</accession>
<feature type="compositionally biased region" description="Polar residues" evidence="1">
    <location>
        <begin position="74"/>
        <end position="84"/>
    </location>
</feature>
<proteinExistence type="predicted"/>
<keyword evidence="3" id="KW-1185">Reference proteome</keyword>
<evidence type="ECO:0000256" key="1">
    <source>
        <dbReference type="SAM" id="MobiDB-lite"/>
    </source>
</evidence>
<protein>
    <submittedName>
        <fullName evidence="2">Uncharacterized protein</fullName>
    </submittedName>
</protein>
<feature type="compositionally biased region" description="Basic residues" evidence="1">
    <location>
        <begin position="104"/>
        <end position="114"/>
    </location>
</feature>
<gene>
    <name evidence="2" type="ORF">BS50DRAFT_590122</name>
</gene>
<dbReference type="Proteomes" id="UP000240883">
    <property type="component" value="Unassembled WGS sequence"/>
</dbReference>
<dbReference type="AlphaFoldDB" id="A0A2T2NFR7"/>
<reference evidence="2 3" key="1">
    <citation type="journal article" date="2018" name="Front. Microbiol.">
        <title>Genome-Wide Analysis of Corynespora cassiicola Leaf Fall Disease Putative Effectors.</title>
        <authorList>
            <person name="Lopez D."/>
            <person name="Ribeiro S."/>
            <person name="Label P."/>
            <person name="Fumanal B."/>
            <person name="Venisse J.S."/>
            <person name="Kohler A."/>
            <person name="de Oliveira R.R."/>
            <person name="Labutti K."/>
            <person name="Lipzen A."/>
            <person name="Lail K."/>
            <person name="Bauer D."/>
            <person name="Ohm R.A."/>
            <person name="Barry K.W."/>
            <person name="Spatafora J."/>
            <person name="Grigoriev I.V."/>
            <person name="Martin F.M."/>
            <person name="Pujade-Renaud V."/>
        </authorList>
    </citation>
    <scope>NUCLEOTIDE SEQUENCE [LARGE SCALE GENOMIC DNA]</scope>
    <source>
        <strain evidence="2 3">Philippines</strain>
    </source>
</reference>
<feature type="region of interest" description="Disordered" evidence="1">
    <location>
        <begin position="71"/>
        <end position="145"/>
    </location>
</feature>
<organism evidence="2 3">
    <name type="scientific">Corynespora cassiicola Philippines</name>
    <dbReference type="NCBI Taxonomy" id="1448308"/>
    <lineage>
        <taxon>Eukaryota</taxon>
        <taxon>Fungi</taxon>
        <taxon>Dikarya</taxon>
        <taxon>Ascomycota</taxon>
        <taxon>Pezizomycotina</taxon>
        <taxon>Dothideomycetes</taxon>
        <taxon>Pleosporomycetidae</taxon>
        <taxon>Pleosporales</taxon>
        <taxon>Corynesporascaceae</taxon>
        <taxon>Corynespora</taxon>
    </lineage>
</organism>
<evidence type="ECO:0000313" key="3">
    <source>
        <dbReference type="Proteomes" id="UP000240883"/>
    </source>
</evidence>